<evidence type="ECO:0000259" key="4">
    <source>
        <dbReference type="Pfam" id="PF01591"/>
    </source>
</evidence>
<evidence type="ECO:0000256" key="1">
    <source>
        <dbReference type="ARBA" id="ARBA00022741"/>
    </source>
</evidence>
<dbReference type="GO" id="GO:0003873">
    <property type="term" value="F:6-phosphofructo-2-kinase activity"/>
    <property type="evidence" value="ECO:0007669"/>
    <property type="project" value="InterPro"/>
</dbReference>
<dbReference type="Gene3D" id="3.40.50.300">
    <property type="entry name" value="P-loop containing nucleotide triphosphate hydrolases"/>
    <property type="match status" value="1"/>
</dbReference>
<dbReference type="Proteomes" id="UP001165063">
    <property type="component" value="Unassembled WGS sequence"/>
</dbReference>
<feature type="domain" description="6-phosphofructo-2-kinase" evidence="4">
    <location>
        <begin position="176"/>
        <end position="377"/>
    </location>
</feature>
<feature type="compositionally biased region" description="Basic and acidic residues" evidence="3">
    <location>
        <begin position="144"/>
        <end position="167"/>
    </location>
</feature>
<protein>
    <submittedName>
        <fullName evidence="5">Unnamed protein product</fullName>
    </submittedName>
</protein>
<organism evidence="5 6">
    <name type="scientific">Ambrosiozyma monospora</name>
    <name type="common">Yeast</name>
    <name type="synonym">Endomycopsis monosporus</name>
    <dbReference type="NCBI Taxonomy" id="43982"/>
    <lineage>
        <taxon>Eukaryota</taxon>
        <taxon>Fungi</taxon>
        <taxon>Dikarya</taxon>
        <taxon>Ascomycota</taxon>
        <taxon>Saccharomycotina</taxon>
        <taxon>Pichiomycetes</taxon>
        <taxon>Pichiales</taxon>
        <taxon>Pichiaceae</taxon>
        <taxon>Ambrosiozyma</taxon>
    </lineage>
</organism>
<keyword evidence="6" id="KW-1185">Reference proteome</keyword>
<proteinExistence type="predicted"/>
<dbReference type="InterPro" id="IPR027417">
    <property type="entry name" value="P-loop_NTPase"/>
</dbReference>
<evidence type="ECO:0000313" key="5">
    <source>
        <dbReference type="EMBL" id="GMG39450.1"/>
    </source>
</evidence>
<dbReference type="AlphaFoldDB" id="A0A9W6Z2D6"/>
<dbReference type="PANTHER" id="PTHR10606">
    <property type="entry name" value="6-PHOSPHOFRUCTO-2-KINASE/FRUCTOSE-2,6-BISPHOSPHATASE"/>
    <property type="match status" value="1"/>
</dbReference>
<dbReference type="OrthoDB" id="267323at2759"/>
<feature type="compositionally biased region" description="Acidic residues" evidence="3">
    <location>
        <begin position="127"/>
        <end position="143"/>
    </location>
</feature>
<gene>
    <name evidence="5" type="ORF">Amon01_000536100</name>
</gene>
<dbReference type="InterPro" id="IPR003094">
    <property type="entry name" value="6Pfruct_kin"/>
</dbReference>
<evidence type="ECO:0000256" key="3">
    <source>
        <dbReference type="SAM" id="MobiDB-lite"/>
    </source>
</evidence>
<dbReference type="GO" id="GO:0005524">
    <property type="term" value="F:ATP binding"/>
    <property type="evidence" value="ECO:0007669"/>
    <property type="project" value="UniProtKB-KW"/>
</dbReference>
<dbReference type="InterPro" id="IPR013079">
    <property type="entry name" value="6Phosfructo_kin"/>
</dbReference>
<comment type="caution">
    <text evidence="5">The sequence shown here is derived from an EMBL/GenBank/DDBJ whole genome shotgun (WGS) entry which is preliminary data.</text>
</comment>
<dbReference type="PANTHER" id="PTHR10606:SF32">
    <property type="entry name" value="6-PHOSPHOFRUCTO-2-KINASE 1"/>
    <property type="match status" value="1"/>
</dbReference>
<evidence type="ECO:0000256" key="2">
    <source>
        <dbReference type="ARBA" id="ARBA00022840"/>
    </source>
</evidence>
<name>A0A9W6Z2D6_AMBMO</name>
<dbReference type="Pfam" id="PF01591">
    <property type="entry name" value="6PF2K"/>
    <property type="match status" value="1"/>
</dbReference>
<dbReference type="EMBL" id="BSXU01002925">
    <property type="protein sequence ID" value="GMG39450.1"/>
    <property type="molecule type" value="Genomic_DNA"/>
</dbReference>
<evidence type="ECO:0000313" key="6">
    <source>
        <dbReference type="Proteomes" id="UP001165063"/>
    </source>
</evidence>
<feature type="region of interest" description="Disordered" evidence="3">
    <location>
        <begin position="117"/>
        <end position="167"/>
    </location>
</feature>
<dbReference type="SUPFAM" id="SSF52540">
    <property type="entry name" value="P-loop containing nucleoside triphosphate hydrolases"/>
    <property type="match status" value="1"/>
</dbReference>
<dbReference type="GO" id="GO:0006003">
    <property type="term" value="P:fructose 2,6-bisphosphate metabolic process"/>
    <property type="evidence" value="ECO:0007669"/>
    <property type="project" value="InterPro"/>
</dbReference>
<sequence>MTIHRHNLSSLQISNMATCTMTRTNSSESNSNNPSRTMSTVSLASLSSDYDVTPEFSPQLIQSEIGDLFHANTDIDELDLDRNVIIDDDANLLTIPFRTVSNANSLRRFASHNNSKLNCHHAHSHSDDEEEEDECLQLDESSAETEHEFSDADETADHDHDTSFDSQDKEVLPKLKTKWFICLIGLPACGKSTVVKHLCQYVKEKTEGSYRIQPFNAGDVRRKYEKLHKAAPKFDFNFNNEDSTKLRDLYAFEALKDLSDALISDRLDIGIFDATNSTIKRRHDVFAKMKEVSRTSGVRIHPLILEVKCKNNSMRRFNMENKANNNDYKNIPKDVALTDFFDRARKYEAAYEPVTVEEINKLGAKYFCISNAGEQIYYDCGVKHHDCKTHEDVKFKSAVMNVILSFLVNYRGSHGESYIRSLRNFYETSYKPVGTSGASSLASTANSSSTSLSSLSFTAKPIVPAVLSSRNLMAKLNEI</sequence>
<accession>A0A9W6Z2D6</accession>
<dbReference type="GO" id="GO:0005829">
    <property type="term" value="C:cytosol"/>
    <property type="evidence" value="ECO:0007669"/>
    <property type="project" value="TreeGrafter"/>
</dbReference>
<keyword evidence="1" id="KW-0547">Nucleotide-binding</keyword>
<dbReference type="GO" id="GO:0006000">
    <property type="term" value="P:fructose metabolic process"/>
    <property type="evidence" value="ECO:0007669"/>
    <property type="project" value="InterPro"/>
</dbReference>
<keyword evidence="2" id="KW-0067">ATP-binding</keyword>
<reference evidence="5" key="1">
    <citation type="submission" date="2023-04" db="EMBL/GenBank/DDBJ databases">
        <title>Ambrosiozyma monospora NBRC 1965.</title>
        <authorList>
            <person name="Ichikawa N."/>
            <person name="Sato H."/>
            <person name="Tonouchi N."/>
        </authorList>
    </citation>
    <scope>NUCLEOTIDE SEQUENCE</scope>
    <source>
        <strain evidence="5">NBRC 1965</strain>
    </source>
</reference>